<reference evidence="4 5" key="1">
    <citation type="submission" date="2018-08" db="EMBL/GenBank/DDBJ databases">
        <authorList>
            <person name="Khan S.A."/>
            <person name="Jeon C.O."/>
            <person name="Chun B.H."/>
            <person name="Jeong S.E."/>
        </authorList>
    </citation>
    <scope>NUCLEOTIDE SEQUENCE [LARGE SCALE GENOMIC DNA]</scope>
    <source>
        <strain evidence="4 5">S-16</strain>
    </source>
</reference>
<dbReference type="Pfam" id="PF00912">
    <property type="entry name" value="Transgly"/>
    <property type="match status" value="1"/>
</dbReference>
<sequence>MIKRILFFMTGTLLGLLVALAAFAAVLLSLVRPTPGGWTHTLRIAGMEREVSVPAVMRMATHPVVMRALQDRDWHTPRGVVRVSAGTDPETWTLTCSSCRIPASAQDVLALDRVTLHARRNAQNEWQGDVTLGEGQRAVQGRFKYTFDDRGGEVQLQLPDTPIASVYGLFARAIPEAGKAQIGGTMRLKASIKLPQRDLRVEPFIDGFSVAGLGTEALLNTSSTCPAPTNGLGTWLPRAVVAAEDQRFYEHSGYDLREIASALSQRNTAQNVPRGASTLDQQLAKLLFTGDSRDHVRKLRELLYAVEMDRTLGKQRLLHLYLSIAPWGEGQCGAAAAAHHYLHKRVDKLTPMEAAWLASLLHNPDRDLAALARNGQVDVQRVCWVVDNLHPLRAKQREAIAEALPTWRPAASAASAPAR</sequence>
<feature type="domain" description="Glycosyl transferase family 51" evidence="3">
    <location>
        <begin position="228"/>
        <end position="388"/>
    </location>
</feature>
<dbReference type="GO" id="GO:0008955">
    <property type="term" value="F:peptidoglycan glycosyltransferase activity"/>
    <property type="evidence" value="ECO:0007669"/>
    <property type="project" value="TreeGrafter"/>
</dbReference>
<evidence type="ECO:0000313" key="4">
    <source>
        <dbReference type="EMBL" id="RQP24098.1"/>
    </source>
</evidence>
<evidence type="ECO:0000259" key="3">
    <source>
        <dbReference type="Pfam" id="PF00912"/>
    </source>
</evidence>
<comment type="caution">
    <text evidence="4">The sequence shown here is derived from an EMBL/GenBank/DDBJ whole genome shotgun (WGS) entry which is preliminary data.</text>
</comment>
<dbReference type="PANTHER" id="PTHR32282">
    <property type="entry name" value="BINDING PROTEIN TRANSPEPTIDASE, PUTATIVE-RELATED"/>
    <property type="match status" value="1"/>
</dbReference>
<reference evidence="4 5" key="2">
    <citation type="submission" date="2018-12" db="EMBL/GenBank/DDBJ databases">
        <title>Rhizobacter gummiphilus sp. nov., a rubber-degrading bacterium isolated from the soil of a botanical garden in Japan.</title>
        <authorList>
            <person name="Shunsuke S.S."/>
        </authorList>
    </citation>
    <scope>NUCLEOTIDE SEQUENCE [LARGE SCALE GENOMIC DNA]</scope>
    <source>
        <strain evidence="4 5">S-16</strain>
    </source>
</reference>
<dbReference type="PANTHER" id="PTHR32282:SF33">
    <property type="entry name" value="PEPTIDOGLYCAN GLYCOSYLTRANSFERASE"/>
    <property type="match status" value="1"/>
</dbReference>
<dbReference type="Proteomes" id="UP000267464">
    <property type="component" value="Unassembled WGS sequence"/>
</dbReference>
<keyword evidence="5" id="KW-1185">Reference proteome</keyword>
<dbReference type="Gene3D" id="1.10.3810.10">
    <property type="entry name" value="Biosynthetic peptidoglycan transglycosylase-like"/>
    <property type="match status" value="1"/>
</dbReference>
<dbReference type="EMBL" id="QUSW01000003">
    <property type="protein sequence ID" value="RQP24098.1"/>
    <property type="molecule type" value="Genomic_DNA"/>
</dbReference>
<organism evidence="4 5">
    <name type="scientific">Piscinibacter terrae</name>
    <dbReference type="NCBI Taxonomy" id="2496871"/>
    <lineage>
        <taxon>Bacteria</taxon>
        <taxon>Pseudomonadati</taxon>
        <taxon>Pseudomonadota</taxon>
        <taxon>Betaproteobacteria</taxon>
        <taxon>Burkholderiales</taxon>
        <taxon>Sphaerotilaceae</taxon>
        <taxon>Piscinibacter</taxon>
    </lineage>
</organism>
<keyword evidence="2 4" id="KW-0808">Transferase</keyword>
<evidence type="ECO:0000256" key="1">
    <source>
        <dbReference type="ARBA" id="ARBA00004752"/>
    </source>
</evidence>
<dbReference type="SUPFAM" id="SSF53955">
    <property type="entry name" value="Lysozyme-like"/>
    <property type="match status" value="1"/>
</dbReference>
<evidence type="ECO:0000256" key="2">
    <source>
        <dbReference type="ARBA" id="ARBA00022679"/>
    </source>
</evidence>
<dbReference type="InterPro" id="IPR001264">
    <property type="entry name" value="Glyco_trans_51"/>
</dbReference>
<dbReference type="AlphaFoldDB" id="A0A3N7HPG1"/>
<dbReference type="InterPro" id="IPR036950">
    <property type="entry name" value="PBP_transglycosylase"/>
</dbReference>
<comment type="pathway">
    <text evidence="1">Cell wall biogenesis; peptidoglycan biosynthesis.</text>
</comment>
<dbReference type="RefSeq" id="WP_124540546.1">
    <property type="nucleotide sequence ID" value="NZ_QUSW01000003.1"/>
</dbReference>
<protein>
    <submittedName>
        <fullName evidence="4">Glycosyl transferase</fullName>
    </submittedName>
</protein>
<evidence type="ECO:0000313" key="5">
    <source>
        <dbReference type="Proteomes" id="UP000267464"/>
    </source>
</evidence>
<proteinExistence type="predicted"/>
<dbReference type="InterPro" id="IPR050396">
    <property type="entry name" value="Glycosyltr_51/Transpeptidase"/>
</dbReference>
<dbReference type="OrthoDB" id="8835701at2"/>
<gene>
    <name evidence="4" type="ORF">DZC73_12260</name>
</gene>
<name>A0A3N7HPG1_9BURK</name>
<accession>A0A3N7HPG1</accession>
<dbReference type="InterPro" id="IPR023346">
    <property type="entry name" value="Lysozyme-like_dom_sf"/>
</dbReference>